<dbReference type="Pfam" id="PF05705">
    <property type="entry name" value="DUF829"/>
    <property type="match status" value="1"/>
</dbReference>
<keyword evidence="3" id="KW-1185">Reference proteome</keyword>
<feature type="transmembrane region" description="Helical" evidence="1">
    <location>
        <begin position="538"/>
        <end position="559"/>
    </location>
</feature>
<feature type="transmembrane region" description="Helical" evidence="1">
    <location>
        <begin position="206"/>
        <end position="225"/>
    </location>
</feature>
<feature type="transmembrane region" description="Helical" evidence="1">
    <location>
        <begin position="86"/>
        <end position="110"/>
    </location>
</feature>
<dbReference type="AlphaFoldDB" id="A0A8H5MK30"/>
<evidence type="ECO:0000256" key="1">
    <source>
        <dbReference type="SAM" id="Phobius"/>
    </source>
</evidence>
<dbReference type="InterPro" id="IPR008547">
    <property type="entry name" value="DUF829_TMEM53"/>
</dbReference>
<evidence type="ECO:0000313" key="2">
    <source>
        <dbReference type="EMBL" id="KAF5530827.1"/>
    </source>
</evidence>
<dbReference type="EMBL" id="JAAOAM010000453">
    <property type="protein sequence ID" value="KAF5530827.1"/>
    <property type="molecule type" value="Genomic_DNA"/>
</dbReference>
<dbReference type="Proteomes" id="UP000522262">
    <property type="component" value="Unassembled WGS sequence"/>
</dbReference>
<feature type="transmembrane region" description="Helical" evidence="1">
    <location>
        <begin position="22"/>
        <end position="42"/>
    </location>
</feature>
<protein>
    <submittedName>
        <fullName evidence="2">Transmembrane 53-B</fullName>
    </submittedName>
</protein>
<evidence type="ECO:0000313" key="3">
    <source>
        <dbReference type="Proteomes" id="UP000522262"/>
    </source>
</evidence>
<dbReference type="PANTHER" id="PTHR35179:SF1">
    <property type="entry name" value="INTEGRAL MEMBRANE PROTEIN"/>
    <property type="match status" value="1"/>
</dbReference>
<organism evidence="2 3">
    <name type="scientific">Fusarium mexicanum</name>
    <dbReference type="NCBI Taxonomy" id="751941"/>
    <lineage>
        <taxon>Eukaryota</taxon>
        <taxon>Fungi</taxon>
        <taxon>Dikarya</taxon>
        <taxon>Ascomycota</taxon>
        <taxon>Pezizomycotina</taxon>
        <taxon>Sordariomycetes</taxon>
        <taxon>Hypocreomycetidae</taxon>
        <taxon>Hypocreales</taxon>
        <taxon>Nectriaceae</taxon>
        <taxon>Fusarium</taxon>
        <taxon>Fusarium fujikuroi species complex</taxon>
    </lineage>
</organism>
<feature type="transmembrane region" description="Helical" evidence="1">
    <location>
        <begin position="54"/>
        <end position="80"/>
    </location>
</feature>
<comment type="caution">
    <text evidence="2">The sequence shown here is derived from an EMBL/GenBank/DDBJ whole genome shotgun (WGS) entry which is preliminary data.</text>
</comment>
<feature type="transmembrane region" description="Helical" evidence="1">
    <location>
        <begin position="130"/>
        <end position="148"/>
    </location>
</feature>
<feature type="transmembrane region" description="Helical" evidence="1">
    <location>
        <begin position="168"/>
        <end position="186"/>
    </location>
</feature>
<gene>
    <name evidence="2" type="ORF">FMEXI_13294</name>
</gene>
<sequence length="653" mass="74999">MTGFLIPPWYKSELPKRLEENVVSVIFGFSMGASLFTAAMAIKQTMQAYRRQKLFSAYIIMCWLDWIGCNFMGLVTYLWLRGFAPPSFWVFFFIIAFWSMQIQFTLQIIINRISLLLGNKTNINRVKWGVAFIATLINISGFCIWVPARLQISHLYEEINIVWDRTEKAIFLIVDLSLNLYFIYLVRSRLIACGLTKYTQLFHFNLVMVIISVSLDCVLMGATFLPSPVVYVQFHQLIYLLKLHIEMNVASLLGHIVKSSREQDARPSDGERQRGRDEFVGGRMTTFVSASRTGHVRLDDMSRDDSYRRRSDWENGIVKKVETKVVFTETEDQASTSDQERMIAERCLDTCFFLTTYNNRPELPNMSKSARPISFPGFSALSDRVFVRPGETQTGTDPNPEHPRTVVIYGWGDAPPRHISKFTDVYRELYPHATQVAVLSPIYKGFIDHVDQRTEAMLPVIHEVFPSDASDGSVLFHAMSNSGTLNYSATLNAYKETYNRPMPHVLTVYDSTPGTPNLTWDNLKRFSHAMAIGIAAKLHLPFIVAQALCAWFFVLIHVFDYLAGRESAPKFSHRIFTNEQWESKKSTRLFLYGKGDILIPWQHIEGYMAVSRDAGYPSEGQLFESGHVGHMKKDPERYWGTIRESWERAVRRS</sequence>
<dbReference type="PANTHER" id="PTHR35179">
    <property type="entry name" value="PROTEIN CBG02620"/>
    <property type="match status" value="1"/>
</dbReference>
<dbReference type="InterPro" id="IPR029058">
    <property type="entry name" value="AB_hydrolase_fold"/>
</dbReference>
<name>A0A8H5MK30_9HYPO</name>
<dbReference type="SUPFAM" id="SSF53474">
    <property type="entry name" value="alpha/beta-Hydrolases"/>
    <property type="match status" value="1"/>
</dbReference>
<keyword evidence="1 2" id="KW-0812">Transmembrane</keyword>
<proteinExistence type="predicted"/>
<accession>A0A8H5MK30</accession>
<keyword evidence="1" id="KW-0472">Membrane</keyword>
<reference evidence="2 3" key="1">
    <citation type="submission" date="2020-05" db="EMBL/GenBank/DDBJ databases">
        <title>Identification and distribution of gene clusters putatively required for synthesis of sphingolipid metabolism inhibitors in phylogenetically diverse species of the filamentous fungus Fusarium.</title>
        <authorList>
            <person name="Kim H.-S."/>
            <person name="Busman M."/>
            <person name="Brown D.W."/>
            <person name="Divon H."/>
            <person name="Uhlig S."/>
            <person name="Proctor R.H."/>
        </authorList>
    </citation>
    <scope>NUCLEOTIDE SEQUENCE [LARGE SCALE GENOMIC DNA]</scope>
    <source>
        <strain evidence="2 3">NRRL 53147</strain>
    </source>
</reference>
<keyword evidence="1" id="KW-1133">Transmembrane helix</keyword>